<evidence type="ECO:0000256" key="3">
    <source>
        <dbReference type="SAM" id="MobiDB-lite"/>
    </source>
</evidence>
<evidence type="ECO:0000256" key="2">
    <source>
        <dbReference type="RuleBase" id="RU000682"/>
    </source>
</evidence>
<feature type="domain" description="Homeobox" evidence="4">
    <location>
        <begin position="123"/>
        <end position="184"/>
    </location>
</feature>
<evidence type="ECO:0000313" key="5">
    <source>
        <dbReference type="EMBL" id="KAF5323494.1"/>
    </source>
</evidence>
<gene>
    <name evidence="5" type="ORF">D9611_005751</name>
</gene>
<dbReference type="InterPro" id="IPR001356">
    <property type="entry name" value="HD"/>
</dbReference>
<sequence length="240" mass="27314">MTSPLHVLARAACDAVDSSPDSTPSPGPDDSSTGSPPRSWYSSTSGSDVVHFATLRYRDGSPDLDSPPQPLRPSHASNHAGNSSPSPTRRKSSKKHSPDAMLQIKYKQKMRAKRQLFMERAMRIKSLDNSPVNDHQLHVLRMVYDQITMYPPESWMVLIAIVIRRAFKQVKNWFSNERQKNKEGNSVRTETKEGDKVRLRPLALQPQWCPQWSDAFFEEVIMIYDYKVLMDLRANEPATC</sequence>
<keyword evidence="1 2" id="KW-0238">DNA-binding</keyword>
<name>A0A8H5BHJ3_9AGAR</name>
<proteinExistence type="predicted"/>
<dbReference type="AlphaFoldDB" id="A0A8H5BHJ3"/>
<evidence type="ECO:0000313" key="6">
    <source>
        <dbReference type="Proteomes" id="UP000541558"/>
    </source>
</evidence>
<dbReference type="Pfam" id="PF00046">
    <property type="entry name" value="Homeodomain"/>
    <property type="match status" value="1"/>
</dbReference>
<dbReference type="SUPFAM" id="SSF46689">
    <property type="entry name" value="Homeodomain-like"/>
    <property type="match status" value="1"/>
</dbReference>
<organism evidence="5 6">
    <name type="scientific">Ephemerocybe angulata</name>
    <dbReference type="NCBI Taxonomy" id="980116"/>
    <lineage>
        <taxon>Eukaryota</taxon>
        <taxon>Fungi</taxon>
        <taxon>Dikarya</taxon>
        <taxon>Basidiomycota</taxon>
        <taxon>Agaricomycotina</taxon>
        <taxon>Agaricomycetes</taxon>
        <taxon>Agaricomycetidae</taxon>
        <taxon>Agaricales</taxon>
        <taxon>Agaricineae</taxon>
        <taxon>Psathyrellaceae</taxon>
        <taxon>Ephemerocybe</taxon>
    </lineage>
</organism>
<keyword evidence="1 2" id="KW-0371">Homeobox</keyword>
<feature type="region of interest" description="Disordered" evidence="3">
    <location>
        <begin position="1"/>
        <end position="101"/>
    </location>
</feature>
<dbReference type="PROSITE" id="PS50071">
    <property type="entry name" value="HOMEOBOX_2"/>
    <property type="match status" value="1"/>
</dbReference>
<dbReference type="Gene3D" id="1.10.10.60">
    <property type="entry name" value="Homeodomain-like"/>
    <property type="match status" value="1"/>
</dbReference>
<dbReference type="GO" id="GO:0005634">
    <property type="term" value="C:nucleus"/>
    <property type="evidence" value="ECO:0007669"/>
    <property type="project" value="UniProtKB-SubCell"/>
</dbReference>
<keyword evidence="6" id="KW-1185">Reference proteome</keyword>
<dbReference type="EMBL" id="JAACJK010000166">
    <property type="protein sequence ID" value="KAF5323494.1"/>
    <property type="molecule type" value="Genomic_DNA"/>
</dbReference>
<dbReference type="Proteomes" id="UP000541558">
    <property type="component" value="Unassembled WGS sequence"/>
</dbReference>
<accession>A0A8H5BHJ3</accession>
<dbReference type="OrthoDB" id="2963517at2759"/>
<feature type="DNA-binding region" description="Homeobox" evidence="1">
    <location>
        <begin position="125"/>
        <end position="185"/>
    </location>
</feature>
<feature type="compositionally biased region" description="Low complexity" evidence="3">
    <location>
        <begin position="17"/>
        <end position="37"/>
    </location>
</feature>
<keyword evidence="1 2" id="KW-0539">Nucleus</keyword>
<dbReference type="InterPro" id="IPR009057">
    <property type="entry name" value="Homeodomain-like_sf"/>
</dbReference>
<dbReference type="GO" id="GO:0003677">
    <property type="term" value="F:DNA binding"/>
    <property type="evidence" value="ECO:0007669"/>
    <property type="project" value="UniProtKB-UniRule"/>
</dbReference>
<comment type="subcellular location">
    <subcellularLocation>
        <location evidence="1 2">Nucleus</location>
    </subcellularLocation>
</comment>
<evidence type="ECO:0000256" key="1">
    <source>
        <dbReference type="PROSITE-ProRule" id="PRU00108"/>
    </source>
</evidence>
<evidence type="ECO:0000259" key="4">
    <source>
        <dbReference type="PROSITE" id="PS50071"/>
    </source>
</evidence>
<comment type="caution">
    <text evidence="5">The sequence shown here is derived from an EMBL/GenBank/DDBJ whole genome shotgun (WGS) entry which is preliminary data.</text>
</comment>
<reference evidence="5 6" key="1">
    <citation type="journal article" date="2020" name="ISME J.">
        <title>Uncovering the hidden diversity of litter-decomposition mechanisms in mushroom-forming fungi.</title>
        <authorList>
            <person name="Floudas D."/>
            <person name="Bentzer J."/>
            <person name="Ahren D."/>
            <person name="Johansson T."/>
            <person name="Persson P."/>
            <person name="Tunlid A."/>
        </authorList>
    </citation>
    <scope>NUCLEOTIDE SEQUENCE [LARGE SCALE GENOMIC DNA]</scope>
    <source>
        <strain evidence="5 6">CBS 175.51</strain>
    </source>
</reference>
<protein>
    <recommendedName>
        <fullName evidence="4">Homeobox domain-containing protein</fullName>
    </recommendedName>
</protein>
<dbReference type="CDD" id="cd00086">
    <property type="entry name" value="homeodomain"/>
    <property type="match status" value="1"/>
</dbReference>